<proteinExistence type="predicted"/>
<evidence type="ECO:0000313" key="1">
    <source>
        <dbReference type="EMBL" id="BBH41058.1"/>
    </source>
</evidence>
<dbReference type="Proteomes" id="UP000278152">
    <property type="component" value="Chromosome"/>
</dbReference>
<gene>
    <name evidence="1" type="ORF">myaer102_36470</name>
</gene>
<reference evidence="1 2" key="1">
    <citation type="submission" date="2018-11" db="EMBL/GenBank/DDBJ databases">
        <title>Complete genome sequence of Microcystis aeruginosa NIES-102.</title>
        <authorList>
            <person name="Yamaguchi H."/>
            <person name="Suzuki S."/>
            <person name="Kawachi M."/>
        </authorList>
    </citation>
    <scope>NUCLEOTIDE SEQUENCE [LARGE SCALE GENOMIC DNA]</scope>
    <source>
        <strain evidence="1 2">NIES-102</strain>
    </source>
</reference>
<dbReference type="EMBL" id="AP019314">
    <property type="protein sequence ID" value="BBH41058.1"/>
    <property type="molecule type" value="Genomic_DNA"/>
</dbReference>
<evidence type="ECO:0000313" key="2">
    <source>
        <dbReference type="Proteomes" id="UP000278152"/>
    </source>
</evidence>
<accession>A0A3G9JM34</accession>
<organism evidence="1 2">
    <name type="scientific">Microcystis viridis NIES-102</name>
    <dbReference type="NCBI Taxonomy" id="213615"/>
    <lineage>
        <taxon>Bacteria</taxon>
        <taxon>Bacillati</taxon>
        <taxon>Cyanobacteriota</taxon>
        <taxon>Cyanophyceae</taxon>
        <taxon>Oscillatoriophycideae</taxon>
        <taxon>Chroococcales</taxon>
        <taxon>Microcystaceae</taxon>
        <taxon>Microcystis</taxon>
    </lineage>
</organism>
<name>A0A3G9JM34_MICVR</name>
<dbReference type="KEGG" id="mvz:myaer102_36470"/>
<dbReference type="AlphaFoldDB" id="A0A3G9JM34"/>
<protein>
    <submittedName>
        <fullName evidence="1">Uncharacterized protein</fullName>
    </submittedName>
</protein>
<sequence length="78" mass="8973">MPYIALTSPALFIAHTVRSCYRTQIRSIKTFNNQLIDTEKQGNLGILNKTPTAWDNNEYNHSVKHNLIHLELMVYPAC</sequence>